<dbReference type="CDD" id="cd13553">
    <property type="entry name" value="PBP2_NrtA_CpmA_like"/>
    <property type="match status" value="1"/>
</dbReference>
<accession>A0A840RCZ6</accession>
<dbReference type="Proteomes" id="UP000543030">
    <property type="component" value="Unassembled WGS sequence"/>
</dbReference>
<dbReference type="PANTHER" id="PTHR30024:SF7">
    <property type="entry name" value="NITRATE_NITRITE BINDING PROTEIN NRTA"/>
    <property type="match status" value="1"/>
</dbReference>
<name>A0A840RCZ6_9NEIS</name>
<evidence type="ECO:0000313" key="8">
    <source>
        <dbReference type="Proteomes" id="UP000543030"/>
    </source>
</evidence>
<dbReference type="GO" id="GO:0012505">
    <property type="term" value="C:endomembrane system"/>
    <property type="evidence" value="ECO:0007669"/>
    <property type="project" value="UniProtKB-SubCell"/>
</dbReference>
<comment type="subcellular location">
    <subcellularLocation>
        <location evidence="1">Endomembrane system</location>
    </subcellularLocation>
</comment>
<evidence type="ECO:0000256" key="2">
    <source>
        <dbReference type="ARBA" id="ARBA00022448"/>
    </source>
</evidence>
<gene>
    <name evidence="7" type="ORF">HNQ50_000904</name>
</gene>
<evidence type="ECO:0000313" key="7">
    <source>
        <dbReference type="EMBL" id="MBB5190182.1"/>
    </source>
</evidence>
<proteinExistence type="predicted"/>
<evidence type="ECO:0000256" key="5">
    <source>
        <dbReference type="ARBA" id="ARBA00022729"/>
    </source>
</evidence>
<sequence>MSSPQPNHSLHGTPEKNRLRVGFMALTDCAPVVMAHTLQLAQRHGLQLDLVRQSSWAAIRDKLISGELDAAHTLYGLAYSMELGIAGPQCDMAVLMTLNQNGQAITVSNRLRDLLRSGHTLRQIADAADKPLVFAQTFPTGTHAMWLYDWLAREGIDPMREIRSVVIAPQEMTGALASGLLDGFCAGEPWPAKAESEQVGHTLLATSQLWPDHPEKVLACRRDFAALYPNTARALIATLLDACQWLDVPANRREAAAVLARPEYVHCPADLITPRLLGDYGNALAQPPGVRFFADGAVNPPRTADGAWFVQQFLRWGLLADQHVDPAAVAARVNQVDLYAQVARIRGNPLP</sequence>
<reference evidence="7 8" key="1">
    <citation type="submission" date="2020-08" db="EMBL/GenBank/DDBJ databases">
        <title>Genomic Encyclopedia of Type Strains, Phase IV (KMG-IV): sequencing the most valuable type-strain genomes for metagenomic binning, comparative biology and taxonomic classification.</title>
        <authorList>
            <person name="Goeker M."/>
        </authorList>
    </citation>
    <scope>NUCLEOTIDE SEQUENCE [LARGE SCALE GENOMIC DNA]</scope>
    <source>
        <strain evidence="7 8">DSM 18233</strain>
    </source>
</reference>
<dbReference type="InterPro" id="IPR044527">
    <property type="entry name" value="NrtA/CpmA_ABC-bd_dom"/>
</dbReference>
<dbReference type="EMBL" id="JACHHN010000002">
    <property type="protein sequence ID" value="MBB5190182.1"/>
    <property type="molecule type" value="Genomic_DNA"/>
</dbReference>
<dbReference type="Pfam" id="PF13379">
    <property type="entry name" value="NMT1_2"/>
    <property type="match status" value="1"/>
</dbReference>
<evidence type="ECO:0000256" key="3">
    <source>
        <dbReference type="ARBA" id="ARBA00022475"/>
    </source>
</evidence>
<keyword evidence="3" id="KW-1003">Cell membrane</keyword>
<keyword evidence="5" id="KW-0732">Signal</keyword>
<keyword evidence="4" id="KW-0997">Cell inner membrane</keyword>
<keyword evidence="6" id="KW-0472">Membrane</keyword>
<keyword evidence="8" id="KW-1185">Reference proteome</keyword>
<evidence type="ECO:0000256" key="1">
    <source>
        <dbReference type="ARBA" id="ARBA00004308"/>
    </source>
</evidence>
<dbReference type="PANTHER" id="PTHR30024">
    <property type="entry name" value="ALIPHATIC SULFONATES-BINDING PROTEIN-RELATED"/>
    <property type="match status" value="1"/>
</dbReference>
<protein>
    <submittedName>
        <fullName evidence="7">Nitrate/nitrite transport system substrate-binding protein</fullName>
    </submittedName>
</protein>
<dbReference type="AlphaFoldDB" id="A0A840RCZ6"/>
<evidence type="ECO:0000256" key="6">
    <source>
        <dbReference type="ARBA" id="ARBA00023136"/>
    </source>
</evidence>
<comment type="caution">
    <text evidence="7">The sequence shown here is derived from an EMBL/GenBank/DDBJ whole genome shotgun (WGS) entry which is preliminary data.</text>
</comment>
<evidence type="ECO:0000256" key="4">
    <source>
        <dbReference type="ARBA" id="ARBA00022519"/>
    </source>
</evidence>
<organism evidence="7 8">
    <name type="scientific">Silvimonas terrae</name>
    <dbReference type="NCBI Taxonomy" id="300266"/>
    <lineage>
        <taxon>Bacteria</taxon>
        <taxon>Pseudomonadati</taxon>
        <taxon>Pseudomonadota</taxon>
        <taxon>Betaproteobacteria</taxon>
        <taxon>Neisseriales</taxon>
        <taxon>Chitinibacteraceae</taxon>
        <taxon>Silvimonas</taxon>
    </lineage>
</organism>
<dbReference type="RefSeq" id="WP_184098036.1">
    <property type="nucleotide sequence ID" value="NZ_JACHHN010000002.1"/>
</dbReference>
<dbReference type="SUPFAM" id="SSF53850">
    <property type="entry name" value="Periplasmic binding protein-like II"/>
    <property type="match status" value="1"/>
</dbReference>
<dbReference type="Gene3D" id="3.40.190.10">
    <property type="entry name" value="Periplasmic binding protein-like II"/>
    <property type="match status" value="2"/>
</dbReference>
<keyword evidence="2" id="KW-0813">Transport</keyword>